<feature type="domain" description="Gfo/Idh/MocA-like oxidoreductase N-terminal" evidence="2">
    <location>
        <begin position="10"/>
        <end position="131"/>
    </location>
</feature>
<evidence type="ECO:0000259" key="3">
    <source>
        <dbReference type="Pfam" id="PF22685"/>
    </source>
</evidence>
<keyword evidence="5" id="KW-1185">Reference proteome</keyword>
<dbReference type="InterPro" id="IPR036291">
    <property type="entry name" value="NAD(P)-bd_dom_sf"/>
</dbReference>
<dbReference type="Gene3D" id="3.30.360.10">
    <property type="entry name" value="Dihydrodipicolinate Reductase, domain 2"/>
    <property type="match status" value="1"/>
</dbReference>
<accession>A0ABS3WF80</accession>
<evidence type="ECO:0000313" key="5">
    <source>
        <dbReference type="Proteomes" id="UP000670947"/>
    </source>
</evidence>
<dbReference type="Pfam" id="PF01408">
    <property type="entry name" value="GFO_IDH_MocA"/>
    <property type="match status" value="1"/>
</dbReference>
<name>A0ABS3WF80_9BACL</name>
<dbReference type="Proteomes" id="UP000670947">
    <property type="component" value="Unassembled WGS sequence"/>
</dbReference>
<dbReference type="SUPFAM" id="SSF51735">
    <property type="entry name" value="NAD(P)-binding Rossmann-fold domains"/>
    <property type="match status" value="1"/>
</dbReference>
<evidence type="ECO:0000259" key="2">
    <source>
        <dbReference type="Pfam" id="PF01408"/>
    </source>
</evidence>
<feature type="domain" description="Gal80p-like C-terminal" evidence="3">
    <location>
        <begin position="138"/>
        <end position="276"/>
    </location>
</feature>
<dbReference type="InterPro" id="IPR000683">
    <property type="entry name" value="Gfo/Idh/MocA-like_OxRdtase_N"/>
</dbReference>
<comment type="caution">
    <text evidence="4">The sequence shown here is derived from an EMBL/GenBank/DDBJ whole genome shotgun (WGS) entry which is preliminary data.</text>
</comment>
<evidence type="ECO:0000313" key="4">
    <source>
        <dbReference type="EMBL" id="MBO7746770.1"/>
    </source>
</evidence>
<dbReference type="EMBL" id="JAGGDJ010000022">
    <property type="protein sequence ID" value="MBO7746770.1"/>
    <property type="molecule type" value="Genomic_DNA"/>
</dbReference>
<gene>
    <name evidence="4" type="ORF">I8J29_21375</name>
</gene>
<dbReference type="PANTHER" id="PTHR43818">
    <property type="entry name" value="BCDNA.GH03377"/>
    <property type="match status" value="1"/>
</dbReference>
<evidence type="ECO:0000256" key="1">
    <source>
        <dbReference type="ARBA" id="ARBA00023002"/>
    </source>
</evidence>
<dbReference type="InterPro" id="IPR050463">
    <property type="entry name" value="Gfo/Idh/MocA_oxidrdct_glycsds"/>
</dbReference>
<dbReference type="RefSeq" id="WP_208849510.1">
    <property type="nucleotide sequence ID" value="NZ_JAGGDJ010000022.1"/>
</dbReference>
<keyword evidence="1" id="KW-0560">Oxidoreductase</keyword>
<protein>
    <submittedName>
        <fullName evidence="4">Gfo/Idh/MocA family oxidoreductase</fullName>
    </submittedName>
</protein>
<reference evidence="4 5" key="1">
    <citation type="submission" date="2021-03" db="EMBL/GenBank/DDBJ databases">
        <title>Paenibacillus artemisicola MWE-103 whole genome sequence.</title>
        <authorList>
            <person name="Ham Y.J."/>
        </authorList>
    </citation>
    <scope>NUCLEOTIDE SEQUENCE [LARGE SCALE GENOMIC DNA]</scope>
    <source>
        <strain evidence="4 5">MWE-103</strain>
    </source>
</reference>
<dbReference type="PANTHER" id="PTHR43818:SF11">
    <property type="entry name" value="BCDNA.GH03377"/>
    <property type="match status" value="1"/>
</dbReference>
<sequence length="379" mass="40885">MSNQQNKKIGVGVVGASSANPGWAVFAHLPAIQNLPDYELRAVSTSRRDSADAAAKEYGVAGYDNYNDMINDPNVDLIVIATNVDTHYNIALATIEAGKMVFSEWPLGVTTGEAYELATRAKAKGVRTMVGMQARYSPAIQYAYDLIKEGYIGEVMSTTMNGTSLIWGPVTPRKFAYTYDVTKGATLLSSPTLHAIDGLNYVLGDFDDVAAKFAIRFQEAKVLEDESTVKVTAPTHLAVTGTLTGGALATVVYRGETSRDVDLRWEINGSKGQLVIIAENNGNIQNTPLKLFGGTGEQTSLSEMEVPSRYTDIVKDIPESPAKFGNVGYVYASFAKDLREGTTLTPDFAHAVKRHRLADAIAKANETGVTQKVDNSNPL</sequence>
<dbReference type="Gene3D" id="3.40.50.720">
    <property type="entry name" value="NAD(P)-binding Rossmann-like Domain"/>
    <property type="match status" value="1"/>
</dbReference>
<dbReference type="Pfam" id="PF22685">
    <property type="entry name" value="Gal80p_C-like"/>
    <property type="match status" value="1"/>
</dbReference>
<dbReference type="InterPro" id="IPR055080">
    <property type="entry name" value="Gal80p-like_C"/>
</dbReference>
<proteinExistence type="predicted"/>
<organism evidence="4 5">
    <name type="scientific">Paenibacillus artemisiicola</name>
    <dbReference type="NCBI Taxonomy" id="1172618"/>
    <lineage>
        <taxon>Bacteria</taxon>
        <taxon>Bacillati</taxon>
        <taxon>Bacillota</taxon>
        <taxon>Bacilli</taxon>
        <taxon>Bacillales</taxon>
        <taxon>Paenibacillaceae</taxon>
        <taxon>Paenibacillus</taxon>
    </lineage>
</organism>
<dbReference type="SUPFAM" id="SSF55347">
    <property type="entry name" value="Glyceraldehyde-3-phosphate dehydrogenase-like, C-terminal domain"/>
    <property type="match status" value="1"/>
</dbReference>